<reference evidence="4 5" key="1">
    <citation type="submission" date="2016-10" db="EMBL/GenBank/DDBJ databases">
        <authorList>
            <person name="Varghese N."/>
            <person name="Submissions S."/>
        </authorList>
    </citation>
    <scope>NUCLEOTIDE SEQUENCE [LARGE SCALE GENOMIC DNA]</scope>
    <source>
        <strain evidence="4 5">DSM 16392</strain>
    </source>
</reference>
<dbReference type="InterPro" id="IPR006176">
    <property type="entry name" value="3-OHacyl-CoA_DH_NAD-bd"/>
</dbReference>
<dbReference type="PANTHER" id="PTHR48075">
    <property type="entry name" value="3-HYDROXYACYL-COA DEHYDROGENASE FAMILY PROTEIN"/>
    <property type="match status" value="1"/>
</dbReference>
<dbReference type="Pfam" id="PF00725">
    <property type="entry name" value="3HCDH"/>
    <property type="match status" value="1"/>
</dbReference>
<evidence type="ECO:0000259" key="3">
    <source>
        <dbReference type="Pfam" id="PF02737"/>
    </source>
</evidence>
<accession>A0A1I4CCA5</accession>
<gene>
    <name evidence="4" type="ORF">SAMN04488518_10936</name>
</gene>
<dbReference type="PANTHER" id="PTHR48075:SF5">
    <property type="entry name" value="3-HYDROXYBUTYRYL-COA DEHYDROGENASE"/>
    <property type="match status" value="1"/>
</dbReference>
<dbReference type="InterPro" id="IPR022694">
    <property type="entry name" value="3-OHacyl-CoA_DH"/>
</dbReference>
<evidence type="ECO:0000256" key="1">
    <source>
        <dbReference type="ARBA" id="ARBA00023002"/>
    </source>
</evidence>
<feature type="domain" description="3-hydroxyacyl-CoA dehydrogenase NAD binding" evidence="3">
    <location>
        <begin position="5"/>
        <end position="180"/>
    </location>
</feature>
<dbReference type="PIRSF" id="PIRSF000105">
    <property type="entry name" value="HCDH"/>
    <property type="match status" value="1"/>
</dbReference>
<name>A0A1I4CCA5_9HYPH</name>
<organism evidence="4 5">
    <name type="scientific">Pseudovibrio ascidiaceicola</name>
    <dbReference type="NCBI Taxonomy" id="285279"/>
    <lineage>
        <taxon>Bacteria</taxon>
        <taxon>Pseudomonadati</taxon>
        <taxon>Pseudomonadota</taxon>
        <taxon>Alphaproteobacteria</taxon>
        <taxon>Hyphomicrobiales</taxon>
        <taxon>Stappiaceae</taxon>
        <taxon>Pseudovibrio</taxon>
    </lineage>
</organism>
<dbReference type="Pfam" id="PF02737">
    <property type="entry name" value="3HCDH_N"/>
    <property type="match status" value="1"/>
</dbReference>
<dbReference type="Proteomes" id="UP000199598">
    <property type="component" value="Unassembled WGS sequence"/>
</dbReference>
<evidence type="ECO:0000313" key="5">
    <source>
        <dbReference type="Proteomes" id="UP000199598"/>
    </source>
</evidence>
<dbReference type="Gene3D" id="1.10.1040.10">
    <property type="entry name" value="N-(1-d-carboxylethyl)-l-norvaline Dehydrogenase, domain 2"/>
    <property type="match status" value="1"/>
</dbReference>
<dbReference type="InterPro" id="IPR006108">
    <property type="entry name" value="3HC_DH_C"/>
</dbReference>
<dbReference type="InterPro" id="IPR008927">
    <property type="entry name" value="6-PGluconate_DH-like_C_sf"/>
</dbReference>
<dbReference type="SUPFAM" id="SSF51735">
    <property type="entry name" value="NAD(P)-binding Rossmann-fold domains"/>
    <property type="match status" value="1"/>
</dbReference>
<comment type="caution">
    <text evidence="4">The sequence shown here is derived from an EMBL/GenBank/DDBJ whole genome shotgun (WGS) entry which is preliminary data.</text>
</comment>
<feature type="domain" description="3-hydroxyacyl-CoA dehydrogenase C-terminal" evidence="2">
    <location>
        <begin position="184"/>
        <end position="252"/>
    </location>
</feature>
<protein>
    <submittedName>
        <fullName evidence="4">3-hydroxybutyryl-CoA dehydrogenase</fullName>
    </submittedName>
</protein>
<evidence type="ECO:0000313" key="4">
    <source>
        <dbReference type="EMBL" id="SFK77909.1"/>
    </source>
</evidence>
<dbReference type="InterPro" id="IPR036291">
    <property type="entry name" value="NAD(P)-bd_dom_sf"/>
</dbReference>
<dbReference type="InterPro" id="IPR013328">
    <property type="entry name" value="6PGD_dom2"/>
</dbReference>
<sequence length="313" mass="33964">MNHPNIAILGAGTIGMSWAALFAATGRQITVYDPSPETEGRVTALVKNATETLAALGWQHAGDTSKLRFTNDPVAAVSDADFIQESVPERLEIKHALYQQIEPHLNPEVIIGSSTSGLKLSEMQTGFSNPGRFILAHPFNPPHLIPLVELMDNEKTDAGVLQSAKDFYESIGKVCVRLNKEVPGHIANRLQAAIWRETIHLAMEGVASVEDIDKAVAYGPGLRWAAMGPNTLLHLGGGEGGIRSFCDHLGGPFQSWWDDLGSPRITPEVVDTLEDGVKASLENTSMQELAKRRDDLVLQYVLSGQTKKEKSPA</sequence>
<dbReference type="EMBL" id="FOSK01000009">
    <property type="protein sequence ID" value="SFK77909.1"/>
    <property type="molecule type" value="Genomic_DNA"/>
</dbReference>
<keyword evidence="5" id="KW-1185">Reference proteome</keyword>
<dbReference type="Gene3D" id="3.40.50.720">
    <property type="entry name" value="NAD(P)-binding Rossmann-like Domain"/>
    <property type="match status" value="1"/>
</dbReference>
<dbReference type="SUPFAM" id="SSF48179">
    <property type="entry name" value="6-phosphogluconate dehydrogenase C-terminal domain-like"/>
    <property type="match status" value="1"/>
</dbReference>
<proteinExistence type="predicted"/>
<dbReference type="RefSeq" id="WP_093521242.1">
    <property type="nucleotide sequence ID" value="NZ_FOSK01000009.1"/>
</dbReference>
<evidence type="ECO:0000259" key="2">
    <source>
        <dbReference type="Pfam" id="PF00725"/>
    </source>
</evidence>
<keyword evidence="1" id="KW-0560">Oxidoreductase</keyword>